<dbReference type="PANTHER" id="PTHR21324">
    <property type="entry name" value="FASTING-INDUCIBLE INTEGRAL MEMBRANE PROTEIN TM6P1-RELATED"/>
    <property type="match status" value="1"/>
</dbReference>
<dbReference type="EMBL" id="CP111015">
    <property type="protein sequence ID" value="WAR01484.1"/>
    <property type="molecule type" value="Genomic_DNA"/>
</dbReference>
<evidence type="ECO:0000313" key="8">
    <source>
        <dbReference type="EMBL" id="WAR01484.1"/>
    </source>
</evidence>
<evidence type="ECO:0000313" key="9">
    <source>
        <dbReference type="Proteomes" id="UP001164746"/>
    </source>
</evidence>
<comment type="similarity">
    <text evidence="2">Belongs to the DRAM/TMEM150 family.</text>
</comment>
<organism evidence="8 9">
    <name type="scientific">Mya arenaria</name>
    <name type="common">Soft-shell clam</name>
    <dbReference type="NCBI Taxonomy" id="6604"/>
    <lineage>
        <taxon>Eukaryota</taxon>
        <taxon>Metazoa</taxon>
        <taxon>Spiralia</taxon>
        <taxon>Lophotrochozoa</taxon>
        <taxon>Mollusca</taxon>
        <taxon>Bivalvia</taxon>
        <taxon>Autobranchia</taxon>
        <taxon>Heteroconchia</taxon>
        <taxon>Euheterodonta</taxon>
        <taxon>Imparidentia</taxon>
        <taxon>Neoheterodontei</taxon>
        <taxon>Myida</taxon>
        <taxon>Myoidea</taxon>
        <taxon>Myidae</taxon>
        <taxon>Mya</taxon>
    </lineage>
</organism>
<comment type="subcellular location">
    <subcellularLocation>
        <location evidence="1">Endomembrane system</location>
        <topology evidence="1">Multi-pass membrane protein</topology>
    </subcellularLocation>
</comment>
<feature type="domain" description="CWH43-like N-terminal" evidence="7">
    <location>
        <begin position="2"/>
        <end position="65"/>
    </location>
</feature>
<keyword evidence="5 6" id="KW-0472">Membrane</keyword>
<dbReference type="Proteomes" id="UP001164746">
    <property type="component" value="Chromosome 4"/>
</dbReference>
<keyword evidence="3 6" id="KW-0812">Transmembrane</keyword>
<evidence type="ECO:0000256" key="6">
    <source>
        <dbReference type="SAM" id="Phobius"/>
    </source>
</evidence>
<feature type="transmembrane region" description="Helical" evidence="6">
    <location>
        <begin position="35"/>
        <end position="57"/>
    </location>
</feature>
<name>A0ABY7DX63_MYAAR</name>
<reference evidence="8" key="1">
    <citation type="submission" date="2022-11" db="EMBL/GenBank/DDBJ databases">
        <title>Centuries of genome instability and evolution in soft-shell clam transmissible cancer (bioRxiv).</title>
        <authorList>
            <person name="Hart S.F.M."/>
            <person name="Yonemitsu M.A."/>
            <person name="Giersch R.M."/>
            <person name="Beal B.F."/>
            <person name="Arriagada G."/>
            <person name="Davis B.W."/>
            <person name="Ostrander E.A."/>
            <person name="Goff S.P."/>
            <person name="Metzger M.J."/>
        </authorList>
    </citation>
    <scope>NUCLEOTIDE SEQUENCE</scope>
    <source>
        <strain evidence="8">MELC-2E11</strain>
        <tissue evidence="8">Siphon/mantle</tissue>
    </source>
</reference>
<evidence type="ECO:0000256" key="2">
    <source>
        <dbReference type="ARBA" id="ARBA00006565"/>
    </source>
</evidence>
<dbReference type="Pfam" id="PF10277">
    <property type="entry name" value="Frag1"/>
    <property type="match status" value="1"/>
</dbReference>
<accession>A0ABY7DX63</accession>
<dbReference type="InterPro" id="IPR019402">
    <property type="entry name" value="CWH43_N"/>
</dbReference>
<dbReference type="PANTHER" id="PTHR21324:SF2">
    <property type="entry name" value="EG:22E5.9 PROTEIN"/>
    <property type="match status" value="1"/>
</dbReference>
<keyword evidence="4 6" id="KW-1133">Transmembrane helix</keyword>
<evidence type="ECO:0000256" key="4">
    <source>
        <dbReference type="ARBA" id="ARBA00022989"/>
    </source>
</evidence>
<keyword evidence="9" id="KW-1185">Reference proteome</keyword>
<gene>
    <name evidence="8" type="ORF">MAR_008042</name>
</gene>
<evidence type="ECO:0000256" key="3">
    <source>
        <dbReference type="ARBA" id="ARBA00022692"/>
    </source>
</evidence>
<proteinExistence type="inferred from homology"/>
<evidence type="ECO:0000256" key="1">
    <source>
        <dbReference type="ARBA" id="ARBA00004127"/>
    </source>
</evidence>
<evidence type="ECO:0000256" key="5">
    <source>
        <dbReference type="ARBA" id="ARBA00023136"/>
    </source>
</evidence>
<evidence type="ECO:0000259" key="7">
    <source>
        <dbReference type="Pfam" id="PF10277"/>
    </source>
</evidence>
<sequence length="94" mass="10869">MFASLNSVTAVTSAVISRQSHPKDKLHWKPDEPGYVPHIISTAGEWITAIVFLMYFLTFVRDFMKLRIEVKPRLFVRHLDEPALFPDENTRLLA</sequence>
<protein>
    <submittedName>
        <fullName evidence="8">DRAM2-like protein</fullName>
    </submittedName>
</protein>
<dbReference type="InterPro" id="IPR050911">
    <property type="entry name" value="DRAM/TMEM150_Autophagy_Mod"/>
</dbReference>